<organism evidence="3 4">
    <name type="scientific">Caerostris extrusa</name>
    <name type="common">Bark spider</name>
    <name type="synonym">Caerostris bankana</name>
    <dbReference type="NCBI Taxonomy" id="172846"/>
    <lineage>
        <taxon>Eukaryota</taxon>
        <taxon>Metazoa</taxon>
        <taxon>Ecdysozoa</taxon>
        <taxon>Arthropoda</taxon>
        <taxon>Chelicerata</taxon>
        <taxon>Arachnida</taxon>
        <taxon>Araneae</taxon>
        <taxon>Araneomorphae</taxon>
        <taxon>Entelegynae</taxon>
        <taxon>Araneoidea</taxon>
        <taxon>Araneidae</taxon>
        <taxon>Caerostris</taxon>
    </lineage>
</organism>
<accession>A0AAV4YCE3</accession>
<sequence>MKIILNLICLIPLAVASLSTPAGEMISTNSEELLSNKTDALMLRKSNDRDSGGARLYPKILELFSACHEFGTAMRQKKREHPPSRNLRQTNDIAHTVPFLYWDIIPPFQEFLRESLRSKKMEGGILFIIHLQTQATKRAFASIICSPEMVKAGKLGPSVCEQDLQVRLRENPPQECLKQITAYLKGEICKGRKKDNEMEDGEDEDAEKRRKRRHENVRRRGNRSYDAG</sequence>
<feature type="signal peptide" evidence="2">
    <location>
        <begin position="1"/>
        <end position="16"/>
    </location>
</feature>
<name>A0AAV4YCE3_CAEEX</name>
<feature type="region of interest" description="Disordered" evidence="1">
    <location>
        <begin position="193"/>
        <end position="228"/>
    </location>
</feature>
<comment type="caution">
    <text evidence="3">The sequence shown here is derived from an EMBL/GenBank/DDBJ whole genome shotgun (WGS) entry which is preliminary data.</text>
</comment>
<proteinExistence type="predicted"/>
<keyword evidence="4" id="KW-1185">Reference proteome</keyword>
<evidence type="ECO:0000313" key="3">
    <source>
        <dbReference type="EMBL" id="GIZ05131.1"/>
    </source>
</evidence>
<evidence type="ECO:0000313" key="4">
    <source>
        <dbReference type="Proteomes" id="UP001054945"/>
    </source>
</evidence>
<feature type="chain" id="PRO_5043427951" evidence="2">
    <location>
        <begin position="17"/>
        <end position="228"/>
    </location>
</feature>
<dbReference type="EMBL" id="BPLR01019218">
    <property type="protein sequence ID" value="GIZ05131.1"/>
    <property type="molecule type" value="Genomic_DNA"/>
</dbReference>
<dbReference type="AlphaFoldDB" id="A0AAV4YCE3"/>
<gene>
    <name evidence="3" type="ORF">CEXT_465041</name>
</gene>
<evidence type="ECO:0000256" key="1">
    <source>
        <dbReference type="SAM" id="MobiDB-lite"/>
    </source>
</evidence>
<feature type="compositionally biased region" description="Basic residues" evidence="1">
    <location>
        <begin position="209"/>
        <end position="222"/>
    </location>
</feature>
<evidence type="ECO:0000256" key="2">
    <source>
        <dbReference type="SAM" id="SignalP"/>
    </source>
</evidence>
<keyword evidence="2" id="KW-0732">Signal</keyword>
<reference evidence="3 4" key="1">
    <citation type="submission" date="2021-06" db="EMBL/GenBank/DDBJ databases">
        <title>Caerostris extrusa draft genome.</title>
        <authorList>
            <person name="Kono N."/>
            <person name="Arakawa K."/>
        </authorList>
    </citation>
    <scope>NUCLEOTIDE SEQUENCE [LARGE SCALE GENOMIC DNA]</scope>
</reference>
<protein>
    <submittedName>
        <fullName evidence="3">Uncharacterized protein</fullName>
    </submittedName>
</protein>
<dbReference type="Proteomes" id="UP001054945">
    <property type="component" value="Unassembled WGS sequence"/>
</dbReference>